<feature type="compositionally biased region" description="Polar residues" evidence="1">
    <location>
        <begin position="20"/>
        <end position="40"/>
    </location>
</feature>
<evidence type="ECO:0000313" key="3">
    <source>
        <dbReference type="Proteomes" id="UP000478052"/>
    </source>
</evidence>
<protein>
    <submittedName>
        <fullName evidence="2">Uncharacterized protein</fullName>
    </submittedName>
</protein>
<dbReference type="OrthoDB" id="10057508at2759"/>
<dbReference type="SUPFAM" id="SSF50630">
    <property type="entry name" value="Acid proteases"/>
    <property type="match status" value="1"/>
</dbReference>
<evidence type="ECO:0000256" key="1">
    <source>
        <dbReference type="SAM" id="MobiDB-lite"/>
    </source>
</evidence>
<organism evidence="2 3">
    <name type="scientific">Aphis craccivora</name>
    <name type="common">Cowpea aphid</name>
    <dbReference type="NCBI Taxonomy" id="307492"/>
    <lineage>
        <taxon>Eukaryota</taxon>
        <taxon>Metazoa</taxon>
        <taxon>Ecdysozoa</taxon>
        <taxon>Arthropoda</taxon>
        <taxon>Hexapoda</taxon>
        <taxon>Insecta</taxon>
        <taxon>Pterygota</taxon>
        <taxon>Neoptera</taxon>
        <taxon>Paraneoptera</taxon>
        <taxon>Hemiptera</taxon>
        <taxon>Sternorrhyncha</taxon>
        <taxon>Aphidomorpha</taxon>
        <taxon>Aphidoidea</taxon>
        <taxon>Aphididae</taxon>
        <taxon>Aphidini</taxon>
        <taxon>Aphis</taxon>
        <taxon>Aphis</taxon>
    </lineage>
</organism>
<keyword evidence="3" id="KW-1185">Reference proteome</keyword>
<accession>A0A6G0Y0W3</accession>
<evidence type="ECO:0000313" key="2">
    <source>
        <dbReference type="EMBL" id="KAF0746802.1"/>
    </source>
</evidence>
<feature type="region of interest" description="Disordered" evidence="1">
    <location>
        <begin position="20"/>
        <end position="56"/>
    </location>
</feature>
<name>A0A6G0Y0W3_APHCR</name>
<dbReference type="AlphaFoldDB" id="A0A6G0Y0W3"/>
<dbReference type="Gene3D" id="2.40.70.10">
    <property type="entry name" value="Acid Proteases"/>
    <property type="match status" value="1"/>
</dbReference>
<gene>
    <name evidence="2" type="ORF">FWK35_00022554</name>
</gene>
<dbReference type="Proteomes" id="UP000478052">
    <property type="component" value="Unassembled WGS sequence"/>
</dbReference>
<dbReference type="CDD" id="cd00303">
    <property type="entry name" value="retropepsin_like"/>
    <property type="match status" value="1"/>
</dbReference>
<dbReference type="InterPro" id="IPR021109">
    <property type="entry name" value="Peptidase_aspartic_dom_sf"/>
</dbReference>
<reference evidence="2 3" key="1">
    <citation type="submission" date="2019-08" db="EMBL/GenBank/DDBJ databases">
        <title>Whole genome of Aphis craccivora.</title>
        <authorList>
            <person name="Voronova N.V."/>
            <person name="Shulinski R.S."/>
            <person name="Bandarenka Y.V."/>
            <person name="Zhorov D.G."/>
            <person name="Warner D."/>
        </authorList>
    </citation>
    <scope>NUCLEOTIDE SEQUENCE [LARGE SCALE GENOMIC DNA]</scope>
    <source>
        <strain evidence="2">180601</strain>
        <tissue evidence="2">Whole Body</tissue>
    </source>
</reference>
<proteinExistence type="predicted"/>
<dbReference type="EMBL" id="VUJU01007072">
    <property type="protein sequence ID" value="KAF0746802.1"/>
    <property type="molecule type" value="Genomic_DNA"/>
</dbReference>
<comment type="caution">
    <text evidence="2">The sequence shown here is derived from an EMBL/GenBank/DDBJ whole genome shotgun (WGS) entry which is preliminary data.</text>
</comment>
<sequence>MFVNTDGDITIKRTLTRSASSHISPVPTQNISISSKSPPHTTTTTTKCTRAPSKCTRNTDVTETDALVMAVHTATKDTDFVVENQLPRHATHPTSINVTRTRSDRIPTPAVELEFRSGFVTALLDSQAHKSYVSPNIAHTHGIPQNGQPTHVRMADGHTTVTSDTATFEAKLGDLTSALTAAIMDTLYCDMLSGHDFLVDNEVTWDYTTSTIHLANIDNLTIHGDPHTRTRITEVVQNYPDVFSGKVGRTRLIEHDILLKNHTPIALKPYP</sequence>